<feature type="compositionally biased region" description="Polar residues" evidence="2">
    <location>
        <begin position="83"/>
        <end position="95"/>
    </location>
</feature>
<evidence type="ECO:0000313" key="5">
    <source>
        <dbReference type="Proteomes" id="UP000654075"/>
    </source>
</evidence>
<dbReference type="GO" id="GO:0003723">
    <property type="term" value="F:RNA binding"/>
    <property type="evidence" value="ECO:0007669"/>
    <property type="project" value="UniProtKB-UniRule"/>
</dbReference>
<sequence>MNGKRWSREGPGGWDKAKWSGSVDNSWHHNGWEKESWEGNNQSSWVQHSKEDTSKDGWQNDWYSEDRHHGGDQKDAAHDNQKGWDTSTTRGSEQDTSTPSTLTSVVSSGDGAQEGVFQAAASPDAAAAEQQPSSGSKPRRTGPRQQMGARLWCHIFLNKRHPDFDLVPMLIGRGGRNMREIFAATNAKIRVRGRGSGHLEVDGNKEAPVPLMIAVTSDGGNPHDFNLAVTMTITKLDEVTVLFTEFCQQRNLGNVCNREGLWRFGEMSKEAENVLKDLIPPDGLAIPPGIRLDQSSVQVPVMKNAAIAKAARSQKQTPTANLHTAEAAAVPGLLAMPNQQQLADAFPAAPGLYGPATVRSLRPPGRSFEAGLGWPTPLPHDGGYGGYGGYGYGGYGAPAALGAIDVPGTAAPFHPAAMPPGLWGAPQREIWDSVGTSAHTAESLYAAQPHMAAGSFSAFGQPAPSLEATPTLSRSLAASLHQKEKQAFVDYGAVSEGEDEADLQGLIESEVSAFLQADGAY</sequence>
<protein>
    <recommendedName>
        <fullName evidence="3">KHDC4/BBP-like KH-domain type I domain-containing protein</fullName>
    </recommendedName>
</protein>
<organism evidence="4 5">
    <name type="scientific">Polarella glacialis</name>
    <name type="common">Dinoflagellate</name>
    <dbReference type="NCBI Taxonomy" id="89957"/>
    <lineage>
        <taxon>Eukaryota</taxon>
        <taxon>Sar</taxon>
        <taxon>Alveolata</taxon>
        <taxon>Dinophyceae</taxon>
        <taxon>Suessiales</taxon>
        <taxon>Suessiaceae</taxon>
        <taxon>Polarella</taxon>
    </lineage>
</organism>
<dbReference type="InterPro" id="IPR036612">
    <property type="entry name" value="KH_dom_type_1_sf"/>
</dbReference>
<name>A0A813H9W7_POLGL</name>
<feature type="compositionally biased region" description="Low complexity" evidence="2">
    <location>
        <begin position="118"/>
        <end position="134"/>
    </location>
</feature>
<evidence type="ECO:0000259" key="3">
    <source>
        <dbReference type="Pfam" id="PF22675"/>
    </source>
</evidence>
<gene>
    <name evidence="4" type="ORF">PGLA1383_LOCUS50370</name>
</gene>
<accession>A0A813H9W7</accession>
<feature type="compositionally biased region" description="Basic and acidic residues" evidence="2">
    <location>
        <begin position="64"/>
        <end position="82"/>
    </location>
</feature>
<dbReference type="OrthoDB" id="5989967at2759"/>
<evidence type="ECO:0000256" key="1">
    <source>
        <dbReference type="PROSITE-ProRule" id="PRU00117"/>
    </source>
</evidence>
<feature type="compositionally biased region" description="Basic and acidic residues" evidence="2">
    <location>
        <begin position="26"/>
        <end position="37"/>
    </location>
</feature>
<feature type="domain" description="KHDC4/BBP-like KH-domain type I" evidence="3">
    <location>
        <begin position="161"/>
        <end position="232"/>
    </location>
</feature>
<dbReference type="EMBL" id="CAJNNV010031124">
    <property type="protein sequence ID" value="CAE8634750.1"/>
    <property type="molecule type" value="Genomic_DNA"/>
</dbReference>
<evidence type="ECO:0000256" key="2">
    <source>
        <dbReference type="SAM" id="MobiDB-lite"/>
    </source>
</evidence>
<dbReference type="SUPFAM" id="SSF54791">
    <property type="entry name" value="Eukaryotic type KH-domain (KH-domain type I)"/>
    <property type="match status" value="1"/>
</dbReference>
<feature type="region of interest" description="Disordered" evidence="2">
    <location>
        <begin position="1"/>
        <end position="145"/>
    </location>
</feature>
<dbReference type="Gene3D" id="3.30.1370.10">
    <property type="entry name" value="K Homology domain, type 1"/>
    <property type="match status" value="1"/>
</dbReference>
<keyword evidence="5" id="KW-1185">Reference proteome</keyword>
<evidence type="ECO:0000313" key="4">
    <source>
        <dbReference type="EMBL" id="CAE8634750.1"/>
    </source>
</evidence>
<dbReference type="AlphaFoldDB" id="A0A813H9W7"/>
<dbReference type="Pfam" id="PF22675">
    <property type="entry name" value="KH-I_KHDC4-BBP"/>
    <property type="match status" value="1"/>
</dbReference>
<reference evidence="4" key="1">
    <citation type="submission" date="2021-02" db="EMBL/GenBank/DDBJ databases">
        <authorList>
            <person name="Dougan E. K."/>
            <person name="Rhodes N."/>
            <person name="Thang M."/>
            <person name="Chan C."/>
        </authorList>
    </citation>
    <scope>NUCLEOTIDE SEQUENCE</scope>
</reference>
<comment type="caution">
    <text evidence="4">The sequence shown here is derived from an EMBL/GenBank/DDBJ whole genome shotgun (WGS) entry which is preliminary data.</text>
</comment>
<dbReference type="PROSITE" id="PS50084">
    <property type="entry name" value="KH_TYPE_1"/>
    <property type="match status" value="1"/>
</dbReference>
<proteinExistence type="predicted"/>
<keyword evidence="1" id="KW-0694">RNA-binding</keyword>
<dbReference type="Proteomes" id="UP000654075">
    <property type="component" value="Unassembled WGS sequence"/>
</dbReference>
<feature type="compositionally biased region" description="Polar residues" evidence="2">
    <location>
        <begin position="38"/>
        <end position="47"/>
    </location>
</feature>
<feature type="compositionally biased region" description="Low complexity" evidence="2">
    <location>
        <begin position="96"/>
        <end position="108"/>
    </location>
</feature>
<dbReference type="InterPro" id="IPR055256">
    <property type="entry name" value="KH_1_KHDC4/BBP-like"/>
</dbReference>